<keyword evidence="3" id="KW-1133">Transmembrane helix</keyword>
<protein>
    <submittedName>
        <fullName evidence="5">Flagellar motor protein MotB</fullName>
    </submittedName>
</protein>
<dbReference type="RefSeq" id="WP_071165716.1">
    <property type="nucleotide sequence ID" value="NZ_CP017781.1"/>
</dbReference>
<dbReference type="PANTHER" id="PTHR30329">
    <property type="entry name" value="STATOR ELEMENT OF FLAGELLAR MOTOR COMPLEX"/>
    <property type="match status" value="1"/>
</dbReference>
<evidence type="ECO:0000313" key="6">
    <source>
        <dbReference type="Proteomes" id="UP000176562"/>
    </source>
</evidence>
<gene>
    <name evidence="5" type="ORF">LPB142_05145</name>
</gene>
<dbReference type="InterPro" id="IPR006665">
    <property type="entry name" value="OmpA-like"/>
</dbReference>
<keyword evidence="5" id="KW-0969">Cilium</keyword>
<feature type="coiled-coil region" evidence="2">
    <location>
        <begin position="107"/>
        <end position="181"/>
    </location>
</feature>
<dbReference type="GO" id="GO:0016020">
    <property type="term" value="C:membrane"/>
    <property type="evidence" value="ECO:0007669"/>
    <property type="project" value="UniProtKB-UniRule"/>
</dbReference>
<evidence type="ECO:0000313" key="5">
    <source>
        <dbReference type="EMBL" id="AOZ68776.1"/>
    </source>
</evidence>
<feature type="domain" description="OmpA-like" evidence="4">
    <location>
        <begin position="308"/>
        <end position="436"/>
    </location>
</feature>
<dbReference type="NCBIfam" id="NF006542">
    <property type="entry name" value="PRK09039.1-1"/>
    <property type="match status" value="3"/>
</dbReference>
<reference evidence="5 6" key="1">
    <citation type="submission" date="2016-10" db="EMBL/GenBank/DDBJ databases">
        <title>Rhodobacter sp. LPB0142, isolated from sea water.</title>
        <authorList>
            <person name="Kim E."/>
            <person name="Yi H."/>
        </authorList>
    </citation>
    <scope>NUCLEOTIDE SEQUENCE [LARGE SCALE GENOMIC DNA]</scope>
    <source>
        <strain evidence="5 6">LPB0142</strain>
    </source>
</reference>
<dbReference type="Gene3D" id="3.30.1330.60">
    <property type="entry name" value="OmpA-like domain"/>
    <property type="match status" value="1"/>
</dbReference>
<dbReference type="PROSITE" id="PS51123">
    <property type="entry name" value="OMPA_2"/>
    <property type="match status" value="1"/>
</dbReference>
<name>A0A1D9MA80_9RHOB</name>
<keyword evidence="5" id="KW-0282">Flagellum</keyword>
<keyword evidence="3" id="KW-0812">Transmembrane</keyword>
<keyword evidence="2" id="KW-0175">Coiled coil</keyword>
<dbReference type="InterPro" id="IPR050330">
    <property type="entry name" value="Bact_OuterMem_StrucFunc"/>
</dbReference>
<keyword evidence="1 3" id="KW-0472">Membrane</keyword>
<dbReference type="Proteomes" id="UP000176562">
    <property type="component" value="Chromosome"/>
</dbReference>
<sequence>MALSRGTGGQRFSATIWPGFVDAMTALLMVLMFVLTIFMVVQSVLRDTISTQDNELSALNEQVAGLAKALSLQEKKSADLGAALDAAGQKITAFEAQVAALISARDAAQAEAAARAADLKLDRATIEELRGKLKASGDEVAAMTLALEAARAKAEETLTLLAAANAAKADLQGRLDAELSEAEKRAALKAAAEAALASEKEISAEAAKKVALLNEQIGALRAQLGELQGVLDAAKSRDEAAQVQLETLGSQLNAALAQVAAEQKRRAALEEAARLKAEAEAKDLARYRSEFFGRMSELLAGREGVRVVGDRFVFSSEVLFKPGSAELSAEGKAQIARVAETFGELSGQIPPEIDWILRVDGHTDNQPLSGLGEFKDNWELSQARALAVVRYMIDGLGFPPNRLAATGFGEFRPVAEGDSAEARAANRRIELKLTER</sequence>
<evidence type="ECO:0000256" key="2">
    <source>
        <dbReference type="SAM" id="Coils"/>
    </source>
</evidence>
<evidence type="ECO:0000259" key="4">
    <source>
        <dbReference type="PROSITE" id="PS51123"/>
    </source>
</evidence>
<evidence type="ECO:0000256" key="1">
    <source>
        <dbReference type="PROSITE-ProRule" id="PRU00473"/>
    </source>
</evidence>
<dbReference type="CDD" id="cd07185">
    <property type="entry name" value="OmpA_C-like"/>
    <property type="match status" value="1"/>
</dbReference>
<organism evidence="5 6">
    <name type="scientific">Rhodobacter xanthinilyticus</name>
    <dbReference type="NCBI Taxonomy" id="1850250"/>
    <lineage>
        <taxon>Bacteria</taxon>
        <taxon>Pseudomonadati</taxon>
        <taxon>Pseudomonadota</taxon>
        <taxon>Alphaproteobacteria</taxon>
        <taxon>Rhodobacterales</taxon>
        <taxon>Rhodobacter group</taxon>
        <taxon>Rhodobacter</taxon>
    </lineage>
</organism>
<dbReference type="KEGG" id="rhp:LPB142_05145"/>
<feature type="transmembrane region" description="Helical" evidence="3">
    <location>
        <begin position="20"/>
        <end position="41"/>
    </location>
</feature>
<accession>A0A1D9MA80</accession>
<dbReference type="STRING" id="1850250.LPB142_05145"/>
<proteinExistence type="predicted"/>
<dbReference type="PANTHER" id="PTHR30329:SF21">
    <property type="entry name" value="LIPOPROTEIN YIAD-RELATED"/>
    <property type="match status" value="1"/>
</dbReference>
<evidence type="ECO:0000256" key="3">
    <source>
        <dbReference type="SAM" id="Phobius"/>
    </source>
</evidence>
<dbReference type="InterPro" id="IPR036737">
    <property type="entry name" value="OmpA-like_sf"/>
</dbReference>
<keyword evidence="6" id="KW-1185">Reference proteome</keyword>
<dbReference type="EMBL" id="CP017781">
    <property type="protein sequence ID" value="AOZ68776.1"/>
    <property type="molecule type" value="Genomic_DNA"/>
</dbReference>
<keyword evidence="5" id="KW-0966">Cell projection</keyword>
<dbReference type="AlphaFoldDB" id="A0A1D9MA80"/>
<dbReference type="SUPFAM" id="SSF103088">
    <property type="entry name" value="OmpA-like"/>
    <property type="match status" value="1"/>
</dbReference>
<dbReference type="Pfam" id="PF00691">
    <property type="entry name" value="OmpA"/>
    <property type="match status" value="1"/>
</dbReference>